<keyword evidence="2" id="KW-1185">Reference proteome</keyword>
<dbReference type="InterPro" id="IPR021966">
    <property type="entry name" value="SF3a60_bindingd"/>
</dbReference>
<dbReference type="OMA" id="NGHKETI"/>
<evidence type="ECO:0000313" key="3">
    <source>
        <dbReference type="WBParaSite" id="nRc.2.0.1.t42554-RA"/>
    </source>
</evidence>
<organism evidence="2 3">
    <name type="scientific">Romanomermis culicivorax</name>
    <name type="common">Nematode worm</name>
    <dbReference type="NCBI Taxonomy" id="13658"/>
    <lineage>
        <taxon>Eukaryota</taxon>
        <taxon>Metazoa</taxon>
        <taxon>Ecdysozoa</taxon>
        <taxon>Nematoda</taxon>
        <taxon>Enoplea</taxon>
        <taxon>Dorylaimia</taxon>
        <taxon>Mermithida</taxon>
        <taxon>Mermithoidea</taxon>
        <taxon>Mermithidae</taxon>
        <taxon>Romanomermis</taxon>
    </lineage>
</organism>
<dbReference type="WBParaSite" id="nRc.2.0.1.t42554-RA">
    <property type="protein sequence ID" value="nRc.2.0.1.t42554-RA"/>
    <property type="gene ID" value="nRc.2.0.1.g42554"/>
</dbReference>
<name>A0A915KWL8_ROMCU</name>
<accession>A0A915KWL8</accession>
<dbReference type="Proteomes" id="UP000887565">
    <property type="component" value="Unplaced"/>
</dbReference>
<protein>
    <submittedName>
        <fullName evidence="3">Splicing factor SF3a60 binding domain-containing protein</fullName>
    </submittedName>
</protein>
<evidence type="ECO:0000259" key="1">
    <source>
        <dbReference type="Pfam" id="PF12108"/>
    </source>
</evidence>
<evidence type="ECO:0000313" key="2">
    <source>
        <dbReference type="Proteomes" id="UP000887565"/>
    </source>
</evidence>
<sequence>MESLLETQRRCHEERERLIDTMTREMLHEKNTYKERVNSDHRLKLLLDRYVDSSQRLKDVYEDRDNSRRKEMQAISGPNEFAEFYGRIKSLKDT</sequence>
<dbReference type="Pfam" id="PF12108">
    <property type="entry name" value="SF3a60_bindingd"/>
    <property type="match status" value="1"/>
</dbReference>
<proteinExistence type="predicted"/>
<dbReference type="AlphaFoldDB" id="A0A915KWL8"/>
<reference evidence="3" key="1">
    <citation type="submission" date="2022-11" db="UniProtKB">
        <authorList>
            <consortium name="WormBaseParasite"/>
        </authorList>
    </citation>
    <scope>IDENTIFICATION</scope>
</reference>
<feature type="domain" description="Splicing factor SF3a60 binding" evidence="1">
    <location>
        <begin position="74"/>
        <end position="93"/>
    </location>
</feature>